<dbReference type="PROSITE" id="PS51257">
    <property type="entry name" value="PROKAR_LIPOPROTEIN"/>
    <property type="match status" value="1"/>
</dbReference>
<protein>
    <submittedName>
        <fullName evidence="6">GMC family oxidoreductase N-terminal domain-containing protein</fullName>
    </submittedName>
</protein>
<evidence type="ECO:0000256" key="1">
    <source>
        <dbReference type="ARBA" id="ARBA00001974"/>
    </source>
</evidence>
<keyword evidence="4" id="KW-0274">FAD</keyword>
<dbReference type="Gene3D" id="3.50.50.60">
    <property type="entry name" value="FAD/NAD(P)-binding domain"/>
    <property type="match status" value="1"/>
</dbReference>
<dbReference type="GO" id="GO:0016614">
    <property type="term" value="F:oxidoreductase activity, acting on CH-OH group of donors"/>
    <property type="evidence" value="ECO:0007669"/>
    <property type="project" value="InterPro"/>
</dbReference>
<comment type="caution">
    <text evidence="6">The sequence shown here is derived from an EMBL/GenBank/DDBJ whole genome shotgun (WGS) entry which is preliminary data.</text>
</comment>
<dbReference type="AlphaFoldDB" id="A0A952FHK4"/>
<dbReference type="PANTHER" id="PTHR11552:SF147">
    <property type="entry name" value="CHOLINE DEHYDROGENASE, MITOCHONDRIAL"/>
    <property type="match status" value="1"/>
</dbReference>
<gene>
    <name evidence="6" type="ORF">JF625_06795</name>
</gene>
<feature type="domain" description="Glucose-methanol-choline oxidoreductase N-terminal" evidence="5">
    <location>
        <begin position="8"/>
        <end position="118"/>
    </location>
</feature>
<evidence type="ECO:0000313" key="6">
    <source>
        <dbReference type="EMBL" id="MBW8724848.1"/>
    </source>
</evidence>
<dbReference type="Gene3D" id="3.30.560.10">
    <property type="entry name" value="Glucose Oxidase, domain 3"/>
    <property type="match status" value="1"/>
</dbReference>
<dbReference type="GO" id="GO:0050660">
    <property type="term" value="F:flavin adenine dinucleotide binding"/>
    <property type="evidence" value="ECO:0007669"/>
    <property type="project" value="InterPro"/>
</dbReference>
<evidence type="ECO:0000256" key="4">
    <source>
        <dbReference type="ARBA" id="ARBA00022827"/>
    </source>
</evidence>
<dbReference type="InterPro" id="IPR036188">
    <property type="entry name" value="FAD/NAD-bd_sf"/>
</dbReference>
<reference evidence="6" key="1">
    <citation type="submission" date="2020-06" db="EMBL/GenBank/DDBJ databases">
        <title>Stable isotope informed genome-resolved metagenomics uncovers potential trophic interactions in rhizosphere soil.</title>
        <authorList>
            <person name="Starr E.P."/>
            <person name="Shi S."/>
            <person name="Blazewicz S.J."/>
            <person name="Koch B.J."/>
            <person name="Probst A.J."/>
            <person name="Hungate B.A."/>
            <person name="Pett-Ridge J."/>
            <person name="Firestone M.K."/>
            <person name="Banfield J.F."/>
        </authorList>
    </citation>
    <scope>NUCLEOTIDE SEQUENCE</scope>
    <source>
        <strain evidence="6">YM_69_17</strain>
    </source>
</reference>
<comment type="cofactor">
    <cofactor evidence="1">
        <name>FAD</name>
        <dbReference type="ChEBI" id="CHEBI:57692"/>
    </cofactor>
</comment>
<comment type="similarity">
    <text evidence="2">Belongs to the GMC oxidoreductase family.</text>
</comment>
<dbReference type="InterPro" id="IPR012132">
    <property type="entry name" value="GMC_OxRdtase"/>
</dbReference>
<accession>A0A952FHK4</accession>
<organism evidence="6 7">
    <name type="scientific">Inquilinus limosus</name>
    <dbReference type="NCBI Taxonomy" id="171674"/>
    <lineage>
        <taxon>Bacteria</taxon>
        <taxon>Pseudomonadati</taxon>
        <taxon>Pseudomonadota</taxon>
        <taxon>Alphaproteobacteria</taxon>
        <taxon>Rhodospirillales</taxon>
        <taxon>Rhodospirillaceae</taxon>
        <taxon>Inquilinus</taxon>
    </lineage>
</organism>
<evidence type="ECO:0000313" key="7">
    <source>
        <dbReference type="Proteomes" id="UP000700706"/>
    </source>
</evidence>
<name>A0A952FHK4_9PROT</name>
<dbReference type="SUPFAM" id="SSF51905">
    <property type="entry name" value="FAD/NAD(P)-binding domain"/>
    <property type="match status" value="1"/>
</dbReference>
<dbReference type="InterPro" id="IPR000172">
    <property type="entry name" value="GMC_OxRdtase_N"/>
</dbReference>
<evidence type="ECO:0000256" key="3">
    <source>
        <dbReference type="ARBA" id="ARBA00022630"/>
    </source>
</evidence>
<evidence type="ECO:0000256" key="2">
    <source>
        <dbReference type="ARBA" id="ARBA00010790"/>
    </source>
</evidence>
<sequence>MTRTIGTFDYVIVGAGSAGCVLANRLSADPKASVLLLEAGGKPSTIWVHIPVGYLYTHGNPSLDWCFKTEHEAGLGGRAINYPRGKVLGGCSAINGMIYMRGQARDYDQWRQLGNAGW</sequence>
<dbReference type="Pfam" id="PF00732">
    <property type="entry name" value="GMC_oxred_N"/>
    <property type="match status" value="1"/>
</dbReference>
<evidence type="ECO:0000259" key="5">
    <source>
        <dbReference type="Pfam" id="PF00732"/>
    </source>
</evidence>
<feature type="non-terminal residue" evidence="6">
    <location>
        <position position="118"/>
    </location>
</feature>
<dbReference type="PANTHER" id="PTHR11552">
    <property type="entry name" value="GLUCOSE-METHANOL-CHOLINE GMC OXIDOREDUCTASE"/>
    <property type="match status" value="1"/>
</dbReference>
<keyword evidence="3" id="KW-0285">Flavoprotein</keyword>
<dbReference type="Proteomes" id="UP000700706">
    <property type="component" value="Unassembled WGS sequence"/>
</dbReference>
<proteinExistence type="inferred from homology"/>
<dbReference type="EMBL" id="JAEKLZ010000146">
    <property type="protein sequence ID" value="MBW8724848.1"/>
    <property type="molecule type" value="Genomic_DNA"/>
</dbReference>